<feature type="non-terminal residue" evidence="2">
    <location>
        <position position="109"/>
    </location>
</feature>
<evidence type="ECO:0000313" key="3">
    <source>
        <dbReference type="Proteomes" id="UP001529510"/>
    </source>
</evidence>
<dbReference type="Proteomes" id="UP001529510">
    <property type="component" value="Unassembled WGS sequence"/>
</dbReference>
<feature type="region of interest" description="Disordered" evidence="1">
    <location>
        <begin position="1"/>
        <end position="84"/>
    </location>
</feature>
<feature type="compositionally biased region" description="Basic and acidic residues" evidence="1">
    <location>
        <begin position="26"/>
        <end position="37"/>
    </location>
</feature>
<sequence length="109" mass="12390">MHPSSNAGLATSRKPPSRSARWSGTHYKEPQPTDKPRNTVQPTSEPRHRAAHAAPPDSRRQRPMTNHGTCNRIRSFAQPQPARSYPQTAMLPLKNQCFLIHWCCFKSFT</sequence>
<name>A0ABD0MW27_CIRMR</name>
<evidence type="ECO:0000256" key="1">
    <source>
        <dbReference type="SAM" id="MobiDB-lite"/>
    </source>
</evidence>
<dbReference type="AlphaFoldDB" id="A0ABD0MW27"/>
<comment type="caution">
    <text evidence="2">The sequence shown here is derived from an EMBL/GenBank/DDBJ whole genome shotgun (WGS) entry which is preliminary data.</text>
</comment>
<proteinExistence type="predicted"/>
<accession>A0ABD0MW27</accession>
<gene>
    <name evidence="2" type="ORF">M9458_052021</name>
</gene>
<evidence type="ECO:0000313" key="2">
    <source>
        <dbReference type="EMBL" id="KAL0152298.1"/>
    </source>
</evidence>
<protein>
    <submittedName>
        <fullName evidence="2">Uncharacterized protein</fullName>
    </submittedName>
</protein>
<organism evidence="2 3">
    <name type="scientific">Cirrhinus mrigala</name>
    <name type="common">Mrigala</name>
    <dbReference type="NCBI Taxonomy" id="683832"/>
    <lineage>
        <taxon>Eukaryota</taxon>
        <taxon>Metazoa</taxon>
        <taxon>Chordata</taxon>
        <taxon>Craniata</taxon>
        <taxon>Vertebrata</taxon>
        <taxon>Euteleostomi</taxon>
        <taxon>Actinopterygii</taxon>
        <taxon>Neopterygii</taxon>
        <taxon>Teleostei</taxon>
        <taxon>Ostariophysi</taxon>
        <taxon>Cypriniformes</taxon>
        <taxon>Cyprinidae</taxon>
        <taxon>Labeoninae</taxon>
        <taxon>Labeonini</taxon>
        <taxon>Cirrhinus</taxon>
    </lineage>
</organism>
<keyword evidence="3" id="KW-1185">Reference proteome</keyword>
<dbReference type="EMBL" id="JAMKFB020000189">
    <property type="protein sequence ID" value="KAL0152298.1"/>
    <property type="molecule type" value="Genomic_DNA"/>
</dbReference>
<reference evidence="2 3" key="1">
    <citation type="submission" date="2024-05" db="EMBL/GenBank/DDBJ databases">
        <title>Genome sequencing and assembly of Indian major carp, Cirrhinus mrigala (Hamilton, 1822).</title>
        <authorList>
            <person name="Mohindra V."/>
            <person name="Chowdhury L.M."/>
            <person name="Lal K."/>
            <person name="Jena J.K."/>
        </authorList>
    </citation>
    <scope>NUCLEOTIDE SEQUENCE [LARGE SCALE GENOMIC DNA]</scope>
    <source>
        <strain evidence="2">CM1030</strain>
        <tissue evidence="2">Blood</tissue>
    </source>
</reference>